<dbReference type="InterPro" id="IPR000182">
    <property type="entry name" value="GNAT_dom"/>
</dbReference>
<evidence type="ECO:0000256" key="1">
    <source>
        <dbReference type="ARBA" id="ARBA00008694"/>
    </source>
</evidence>
<dbReference type="PROSITE" id="PS51186">
    <property type="entry name" value="GNAT"/>
    <property type="match status" value="1"/>
</dbReference>
<reference evidence="5 6" key="1">
    <citation type="submission" date="2019-04" db="EMBL/GenBank/DDBJ databases">
        <title>High contiguity whole genome sequence and gene annotation resource for two Venturia nashicola isolates.</title>
        <authorList>
            <person name="Prokchorchik M."/>
            <person name="Won K."/>
            <person name="Lee Y."/>
            <person name="Choi E.D."/>
            <person name="Segonzac C."/>
            <person name="Sohn K.H."/>
        </authorList>
    </citation>
    <scope>NUCLEOTIDE SEQUENCE [LARGE SCALE GENOMIC DNA]</scope>
    <source>
        <strain evidence="5 6">PRI2</strain>
    </source>
</reference>
<dbReference type="InterPro" id="IPR051016">
    <property type="entry name" value="Diverse_Substrate_AcTransf"/>
</dbReference>
<sequence length="188" mass="20489">MSQTPTIRLATCEDVPEILAMIHELAAFEKASDSVLATEASLSLTLSFAPSPPDASLQASAHGQPTQAAGYAKTFIITAPEGGIAGMALFFHSYSTWRAAPGIYLEDLFIRPAFRRRRYATLLLKELANEVLRIGGARLEWACLDWNTNALTFYRSLGAGTKDEWVGLRVDGDALKKLAEKSVDVKKV</sequence>
<accession>A0A4Z1PKY5</accession>
<keyword evidence="6" id="KW-1185">Reference proteome</keyword>
<dbReference type="Proteomes" id="UP000298493">
    <property type="component" value="Unassembled WGS sequence"/>
</dbReference>
<dbReference type="AlphaFoldDB" id="A0A4Z1PKY5"/>
<dbReference type="EMBL" id="SNSC02000002">
    <property type="protein sequence ID" value="TID26541.1"/>
    <property type="molecule type" value="Genomic_DNA"/>
</dbReference>
<gene>
    <name evidence="5" type="ORF">E6O75_ATG01034</name>
</gene>
<protein>
    <submittedName>
        <fullName evidence="5">Acyl-CoA N-acyltransferase</fullName>
    </submittedName>
</protein>
<evidence type="ECO:0000256" key="3">
    <source>
        <dbReference type="ARBA" id="ARBA00023315"/>
    </source>
</evidence>
<evidence type="ECO:0000313" key="6">
    <source>
        <dbReference type="Proteomes" id="UP000298493"/>
    </source>
</evidence>
<dbReference type="PANTHER" id="PTHR10545">
    <property type="entry name" value="DIAMINE N-ACETYLTRANSFERASE"/>
    <property type="match status" value="1"/>
</dbReference>
<organism evidence="5 6">
    <name type="scientific">Venturia nashicola</name>
    <dbReference type="NCBI Taxonomy" id="86259"/>
    <lineage>
        <taxon>Eukaryota</taxon>
        <taxon>Fungi</taxon>
        <taxon>Dikarya</taxon>
        <taxon>Ascomycota</taxon>
        <taxon>Pezizomycotina</taxon>
        <taxon>Dothideomycetes</taxon>
        <taxon>Pleosporomycetidae</taxon>
        <taxon>Venturiales</taxon>
        <taxon>Venturiaceae</taxon>
        <taxon>Venturia</taxon>
    </lineage>
</organism>
<dbReference type="Gene3D" id="3.40.630.30">
    <property type="match status" value="1"/>
</dbReference>
<dbReference type="InterPro" id="IPR016181">
    <property type="entry name" value="Acyl_CoA_acyltransferase"/>
</dbReference>
<name>A0A4Z1PKY5_9PEZI</name>
<feature type="domain" description="N-acetyltransferase" evidence="4">
    <location>
        <begin position="5"/>
        <end position="180"/>
    </location>
</feature>
<dbReference type="SUPFAM" id="SSF55729">
    <property type="entry name" value="Acyl-CoA N-acyltransferases (Nat)"/>
    <property type="match status" value="1"/>
</dbReference>
<dbReference type="Pfam" id="PF00583">
    <property type="entry name" value="Acetyltransf_1"/>
    <property type="match status" value="1"/>
</dbReference>
<comment type="caution">
    <text evidence="5">The sequence shown here is derived from an EMBL/GenBank/DDBJ whole genome shotgun (WGS) entry which is preliminary data.</text>
</comment>
<dbReference type="STRING" id="86259.A0A4Z1PKY5"/>
<dbReference type="GO" id="GO:0008080">
    <property type="term" value="F:N-acetyltransferase activity"/>
    <property type="evidence" value="ECO:0007669"/>
    <property type="project" value="TreeGrafter"/>
</dbReference>
<evidence type="ECO:0000259" key="4">
    <source>
        <dbReference type="PROSITE" id="PS51186"/>
    </source>
</evidence>
<keyword evidence="3 5" id="KW-0012">Acyltransferase</keyword>
<dbReference type="FunFam" id="3.40.630.30:FF:000064">
    <property type="entry name" value="GNAT family acetyltransferase"/>
    <property type="match status" value="1"/>
</dbReference>
<comment type="similarity">
    <text evidence="1">Belongs to the acetyltransferase family.</text>
</comment>
<evidence type="ECO:0000256" key="2">
    <source>
        <dbReference type="ARBA" id="ARBA00022679"/>
    </source>
</evidence>
<proteinExistence type="inferred from homology"/>
<dbReference type="PANTHER" id="PTHR10545:SF29">
    <property type="entry name" value="GH14572P-RELATED"/>
    <property type="match status" value="1"/>
</dbReference>
<keyword evidence="2 5" id="KW-0808">Transferase</keyword>
<dbReference type="CDD" id="cd04301">
    <property type="entry name" value="NAT_SF"/>
    <property type="match status" value="1"/>
</dbReference>
<evidence type="ECO:0000313" key="5">
    <source>
        <dbReference type="EMBL" id="TID26541.1"/>
    </source>
</evidence>